<name>A0A9W4HNW8_PENOL</name>
<dbReference type="EC" id="3.1.1.-" evidence="8"/>
<keyword evidence="7" id="KW-1015">Disulfide bond</keyword>
<keyword evidence="4" id="KW-0732">Signal</keyword>
<dbReference type="GO" id="GO:0017000">
    <property type="term" value="P:antibiotic biosynthetic process"/>
    <property type="evidence" value="ECO:0007669"/>
    <property type="project" value="UniProtKB-ARBA"/>
</dbReference>
<evidence type="ECO:0000256" key="4">
    <source>
        <dbReference type="ARBA" id="ARBA00022729"/>
    </source>
</evidence>
<evidence type="ECO:0000256" key="1">
    <source>
        <dbReference type="ARBA" id="ARBA00006249"/>
    </source>
</evidence>
<dbReference type="SUPFAM" id="SSF53474">
    <property type="entry name" value="alpha/beta-Hydrolases"/>
    <property type="match status" value="1"/>
</dbReference>
<dbReference type="GO" id="GO:0046872">
    <property type="term" value="F:metal ion binding"/>
    <property type="evidence" value="ECO:0007669"/>
    <property type="project" value="UniProtKB-KW"/>
</dbReference>
<dbReference type="OrthoDB" id="3039123at2759"/>
<dbReference type="Pfam" id="PF07519">
    <property type="entry name" value="Tannase"/>
    <property type="match status" value="1"/>
</dbReference>
<evidence type="ECO:0000256" key="6">
    <source>
        <dbReference type="ARBA" id="ARBA00022837"/>
    </source>
</evidence>
<dbReference type="Proteomes" id="UP001153618">
    <property type="component" value="Unassembled WGS sequence"/>
</dbReference>
<evidence type="ECO:0000256" key="8">
    <source>
        <dbReference type="RuleBase" id="RU361238"/>
    </source>
</evidence>
<dbReference type="EMBL" id="CAJVOS010000019">
    <property type="protein sequence ID" value="CAG8074052.1"/>
    <property type="molecule type" value="Genomic_DNA"/>
</dbReference>
<proteinExistence type="inferred from homology"/>
<evidence type="ECO:0000256" key="2">
    <source>
        <dbReference type="ARBA" id="ARBA00022487"/>
    </source>
</evidence>
<comment type="caution">
    <text evidence="9">The sequence shown here is derived from an EMBL/GenBank/DDBJ whole genome shotgun (WGS) entry which is preliminary data.</text>
</comment>
<keyword evidence="6" id="KW-0106">Calcium</keyword>
<evidence type="ECO:0000313" key="9">
    <source>
        <dbReference type="EMBL" id="CAG8074052.1"/>
    </source>
</evidence>
<keyword evidence="5 8" id="KW-0378">Hydrolase</keyword>
<comment type="similarity">
    <text evidence="1 8">Belongs to the tannase family.</text>
</comment>
<evidence type="ECO:0000256" key="5">
    <source>
        <dbReference type="ARBA" id="ARBA00022801"/>
    </source>
</evidence>
<accession>A0A9W4HNW8</accession>
<organism evidence="9 10">
    <name type="scientific">Penicillium olsonii</name>
    <dbReference type="NCBI Taxonomy" id="99116"/>
    <lineage>
        <taxon>Eukaryota</taxon>
        <taxon>Fungi</taxon>
        <taxon>Dikarya</taxon>
        <taxon>Ascomycota</taxon>
        <taxon>Pezizomycotina</taxon>
        <taxon>Eurotiomycetes</taxon>
        <taxon>Eurotiomycetidae</taxon>
        <taxon>Eurotiales</taxon>
        <taxon>Aspergillaceae</taxon>
        <taxon>Penicillium</taxon>
    </lineage>
</organism>
<evidence type="ECO:0000313" key="10">
    <source>
        <dbReference type="Proteomes" id="UP001153618"/>
    </source>
</evidence>
<dbReference type="Gene3D" id="3.40.50.1820">
    <property type="entry name" value="alpha/beta hydrolase"/>
    <property type="match status" value="1"/>
</dbReference>
<reference evidence="9" key="1">
    <citation type="submission" date="2021-07" db="EMBL/GenBank/DDBJ databases">
        <authorList>
            <person name="Branca A.L. A."/>
        </authorList>
    </citation>
    <scope>NUCLEOTIDE SEQUENCE</scope>
</reference>
<dbReference type="PANTHER" id="PTHR33938">
    <property type="entry name" value="FERULOYL ESTERASE B-RELATED"/>
    <property type="match status" value="1"/>
</dbReference>
<keyword evidence="2" id="KW-0719">Serine esterase</keyword>
<gene>
    <name evidence="9" type="ORF">POLS_LOCUS3922</name>
</gene>
<keyword evidence="10" id="KW-1185">Reference proteome</keyword>
<evidence type="ECO:0000256" key="7">
    <source>
        <dbReference type="ARBA" id="ARBA00023157"/>
    </source>
</evidence>
<dbReference type="InterPro" id="IPR029058">
    <property type="entry name" value="AB_hydrolase_fold"/>
</dbReference>
<sequence length="541" mass="58434">MKPTVFTFPKIFQSSTNMLAFFSILIPLGVMIAPMASASRCSPAFIDKPDLVGASIIDIEANEAHNFSAVSIGPGSNQGGQYTINFCNITVTHTHPGRNDKVHTQVWLPLKGWNGRFQALGGGGYSTGFGSIYLTHSVATGFASASTDGGLPTGNGKDAIPTDLSWALTSENNVDWLLLENYASKATNDMALIGQQITKSYYKKAANYSYFAGCSGGGRQGLLMAQKYPEVFDGILAIAPAINLQNFIPAGMWASQVMNENKHYPLPCEIEAFTKAAVAACDRLDGVEDGIISDPDSCHITAYDFIGKAYTCNGVRSTFTSSSAKVIQAAWSGSRSASEKYGWSGLNKDSAIGSAYIPTECSTNNKTCQIGESALLGAWFKYLIAKNPDYDDNNMTRAELFEGLHSSDVDYSSMLGTNDANLSKFKKSGGKMITWHGMADEVIPPNGTIAYYEEVLKNNPKAHDFYRFFEAPGVGHCYGGLGPIPNGAMSQLMEWVEKDHTPVTLHATKGKNDTARDLCPYPLRQKFIGGDSRNATSFTCR</sequence>
<keyword evidence="3" id="KW-0479">Metal-binding</keyword>
<dbReference type="GO" id="GO:0072330">
    <property type="term" value="P:monocarboxylic acid biosynthetic process"/>
    <property type="evidence" value="ECO:0007669"/>
    <property type="project" value="UniProtKB-ARBA"/>
</dbReference>
<dbReference type="AlphaFoldDB" id="A0A9W4HNW8"/>
<protein>
    <recommendedName>
        <fullName evidence="8">Carboxylic ester hydrolase</fullName>
        <ecNumber evidence="8">3.1.1.-</ecNumber>
    </recommendedName>
</protein>
<dbReference type="GO" id="GO:0030600">
    <property type="term" value="F:feruloyl esterase activity"/>
    <property type="evidence" value="ECO:0007669"/>
    <property type="project" value="UniProtKB-ARBA"/>
</dbReference>
<dbReference type="InterPro" id="IPR011118">
    <property type="entry name" value="Tannase/feruloyl_esterase"/>
</dbReference>
<dbReference type="PANTHER" id="PTHR33938:SF8">
    <property type="entry name" value="CARBOXYLIC ESTER HYDROLASE"/>
    <property type="match status" value="1"/>
</dbReference>
<evidence type="ECO:0000256" key="3">
    <source>
        <dbReference type="ARBA" id="ARBA00022723"/>
    </source>
</evidence>